<keyword evidence="5" id="KW-1185">Reference proteome</keyword>
<gene>
    <name evidence="4" type="ORF">SAMN02583745_00544</name>
</gene>
<dbReference type="GO" id="GO:0004181">
    <property type="term" value="F:metallocarboxypeptidase activity"/>
    <property type="evidence" value="ECO:0007669"/>
    <property type="project" value="UniProtKB-UniRule"/>
</dbReference>
<keyword evidence="1" id="KW-0645">Protease</keyword>
<comment type="similarity">
    <text evidence="1">Belongs to the peptidase M32 family.</text>
</comment>
<dbReference type="SUPFAM" id="SSF55486">
    <property type="entry name" value="Metalloproteases ('zincins'), catalytic domain"/>
    <property type="match status" value="1"/>
</dbReference>
<keyword evidence="1" id="KW-0378">Hydrolase</keyword>
<dbReference type="Gene3D" id="1.10.1370.30">
    <property type="match status" value="1"/>
</dbReference>
<dbReference type="RefSeq" id="WP_093317611.1">
    <property type="nucleotide sequence ID" value="NZ_FOHV01000003.1"/>
</dbReference>
<dbReference type="PANTHER" id="PTHR34217">
    <property type="entry name" value="METAL-DEPENDENT CARBOXYPEPTIDASE"/>
    <property type="match status" value="1"/>
</dbReference>
<accession>A0A1H9ZE62</accession>
<feature type="binding site" evidence="2">
    <location>
        <position position="298"/>
    </location>
    <ligand>
        <name>Zn(2+)</name>
        <dbReference type="ChEBI" id="CHEBI:29105"/>
        <note>catalytic</note>
    </ligand>
</feature>
<evidence type="ECO:0000313" key="5">
    <source>
        <dbReference type="Proteomes" id="UP000242642"/>
    </source>
</evidence>
<evidence type="ECO:0000313" key="4">
    <source>
        <dbReference type="EMBL" id="SES79793.1"/>
    </source>
</evidence>
<comment type="catalytic activity">
    <reaction evidence="1">
        <text>Release of a C-terminal amino acid with broad specificity, except for -Pro.</text>
        <dbReference type="EC" id="3.4.17.19"/>
    </reaction>
</comment>
<dbReference type="PANTHER" id="PTHR34217:SF1">
    <property type="entry name" value="CARBOXYPEPTIDASE 1"/>
    <property type="match status" value="1"/>
</dbReference>
<proteinExistence type="inferred from homology"/>
<reference evidence="5" key="1">
    <citation type="submission" date="2016-10" db="EMBL/GenBank/DDBJ databases">
        <authorList>
            <person name="Varghese N."/>
            <person name="Submissions S."/>
        </authorList>
    </citation>
    <scope>NUCLEOTIDE SEQUENCE [LARGE SCALE GENOMIC DNA]</scope>
    <source>
        <strain evidence="5">DSM 18579</strain>
    </source>
</reference>
<evidence type="ECO:0000256" key="2">
    <source>
        <dbReference type="PIRSR" id="PIRSR006615-1"/>
    </source>
</evidence>
<dbReference type="InterPro" id="IPR001333">
    <property type="entry name" value="Peptidase_M32_Taq"/>
</dbReference>
<comment type="cofactor">
    <cofactor evidence="2">
        <name>Zn(2+)</name>
        <dbReference type="ChEBI" id="CHEBI:29105"/>
    </cofactor>
    <text evidence="2">Binds 1 zinc ion per subunit.</text>
</comment>
<keyword evidence="1 4" id="KW-0121">Carboxypeptidase</keyword>
<dbReference type="PRINTS" id="PR00998">
    <property type="entry name" value="CRBOXYPTASET"/>
</dbReference>
<dbReference type="EMBL" id="FOHV01000003">
    <property type="protein sequence ID" value="SES79793.1"/>
    <property type="molecule type" value="Genomic_DNA"/>
</dbReference>
<dbReference type="PROSITE" id="PS52034">
    <property type="entry name" value="PEPTIDASE_M32"/>
    <property type="match status" value="1"/>
</dbReference>
<evidence type="ECO:0000256" key="3">
    <source>
        <dbReference type="PIRSR" id="PIRSR006615-2"/>
    </source>
</evidence>
<keyword evidence="1" id="KW-0482">Metalloprotease</keyword>
<keyword evidence="1 2" id="KW-0479">Metal-binding</keyword>
<dbReference type="GO" id="GO:0046872">
    <property type="term" value="F:metal ion binding"/>
    <property type="evidence" value="ECO:0007669"/>
    <property type="project" value="UniProtKB-KW"/>
</dbReference>
<dbReference type="PIRSF" id="PIRSF006615">
    <property type="entry name" value="Zn_crbxpep_Taq"/>
    <property type="match status" value="1"/>
</dbReference>
<dbReference type="OrthoDB" id="9772308at2"/>
<dbReference type="AlphaFoldDB" id="A0A1H9ZE62"/>
<dbReference type="STRING" id="1123402.SAMN02583745_00544"/>
<keyword evidence="2" id="KW-0862">Zinc</keyword>
<evidence type="ECO:0000256" key="1">
    <source>
        <dbReference type="PIRNR" id="PIRNR006615"/>
    </source>
</evidence>
<feature type="active site" description="Proton donor/acceptor" evidence="3">
    <location>
        <position position="260"/>
    </location>
</feature>
<dbReference type="CDD" id="cd06460">
    <property type="entry name" value="M32_Taq"/>
    <property type="match status" value="1"/>
</dbReference>
<sequence length="504" mass="57376">MVNHAFNEQISEISHLLNIINLLNWDASTGMPEKASENRGKQIGLLSKLAQQRILSKEMKTAVAQLDDNPNLSLIESRSVKAVKNAIAYFDKIPTELVTKQAELCSLAEIAWREGRATNQFSLFEPYLERIVNLKKEIADRVGYVNHPYEVATNEFETGLQVPVLKSLFEQLKARLVPLAKKVHQAPKPNNDFLFRSFPIEKQRAFSHSLASKIGYDFKRGRLDTTTHPFEISMTRDDVRITTRFNPNFLNAGLFGTLHEAGHALYEQNVAPELNQTALTLDLIGLYAVAGTSYGVHESQSRLWENRVGRSFEFWQNHYGLLQETFKGTLDDISLSDFYRAINRSEPSLIRVEADELTYDLHIMLRVEIEMGLMDGSLSVKELPEYWRAKMQEYLGIMPSTDTEGVLQDIHWSKGMIGSFPTYTLGNVMAAQFMQAALKEAPYLDQDLSQAKYDSLLSWLTKNILSHGRTYTPDELLMNVTGRGIDPSDYLTYLEQKFAKLYDL</sequence>
<protein>
    <recommendedName>
        <fullName evidence="1">Metal-dependent carboxypeptidase</fullName>
        <ecNumber evidence="1">3.4.17.19</ecNumber>
    </recommendedName>
</protein>
<dbReference type="Proteomes" id="UP000242642">
    <property type="component" value="Unassembled WGS sequence"/>
</dbReference>
<dbReference type="GO" id="GO:0006508">
    <property type="term" value="P:proteolysis"/>
    <property type="evidence" value="ECO:0007669"/>
    <property type="project" value="UniProtKB-UniRule"/>
</dbReference>
<comment type="function">
    <text evidence="1">Broad specificity carboxypetidase that releases amino acids sequentially from the C-terminus, including neutral, aromatic, polar and basic residues.</text>
</comment>
<organism evidence="4 5">
    <name type="scientific">Thorsellia anophelis DSM 18579</name>
    <dbReference type="NCBI Taxonomy" id="1123402"/>
    <lineage>
        <taxon>Bacteria</taxon>
        <taxon>Pseudomonadati</taxon>
        <taxon>Pseudomonadota</taxon>
        <taxon>Gammaproteobacteria</taxon>
        <taxon>Enterobacterales</taxon>
        <taxon>Thorselliaceae</taxon>
        <taxon>Thorsellia</taxon>
    </lineage>
</organism>
<feature type="binding site" evidence="2">
    <location>
        <position position="263"/>
    </location>
    <ligand>
        <name>Zn(2+)</name>
        <dbReference type="ChEBI" id="CHEBI:29105"/>
        <note>catalytic</note>
    </ligand>
</feature>
<dbReference type="EC" id="3.4.17.19" evidence="1"/>
<dbReference type="Pfam" id="PF02074">
    <property type="entry name" value="Peptidase_M32"/>
    <property type="match status" value="1"/>
</dbReference>
<feature type="binding site" evidence="2">
    <location>
        <position position="259"/>
    </location>
    <ligand>
        <name>Zn(2+)</name>
        <dbReference type="ChEBI" id="CHEBI:29105"/>
        <note>catalytic</note>
    </ligand>
</feature>
<name>A0A1H9ZE62_9GAMM</name>